<accession>A0A0V1GRV6</accession>
<dbReference type="AlphaFoldDB" id="A0A0V1GRV6"/>
<dbReference type="EMBL" id="JYDP01000386">
    <property type="protein sequence ID" value="KRZ00850.1"/>
    <property type="molecule type" value="Genomic_DNA"/>
</dbReference>
<feature type="non-terminal residue" evidence="1">
    <location>
        <position position="1"/>
    </location>
</feature>
<proteinExistence type="predicted"/>
<protein>
    <submittedName>
        <fullName evidence="1">Uncharacterized protein</fullName>
    </submittedName>
</protein>
<reference evidence="1 2" key="1">
    <citation type="submission" date="2015-01" db="EMBL/GenBank/DDBJ databases">
        <title>Evolution of Trichinella species and genotypes.</title>
        <authorList>
            <person name="Korhonen P.K."/>
            <person name="Edoardo P."/>
            <person name="Giuseppe L.R."/>
            <person name="Gasser R.B."/>
        </authorList>
    </citation>
    <scope>NUCLEOTIDE SEQUENCE [LARGE SCALE GENOMIC DNA]</scope>
    <source>
        <strain evidence="1">ISS1029</strain>
    </source>
</reference>
<dbReference type="Proteomes" id="UP000055024">
    <property type="component" value="Unassembled WGS sequence"/>
</dbReference>
<evidence type="ECO:0000313" key="2">
    <source>
        <dbReference type="Proteomes" id="UP000055024"/>
    </source>
</evidence>
<keyword evidence="2" id="KW-1185">Reference proteome</keyword>
<comment type="caution">
    <text evidence="1">The sequence shown here is derived from an EMBL/GenBank/DDBJ whole genome shotgun (WGS) entry which is preliminary data.</text>
</comment>
<organism evidence="1 2">
    <name type="scientific">Trichinella zimbabwensis</name>
    <dbReference type="NCBI Taxonomy" id="268475"/>
    <lineage>
        <taxon>Eukaryota</taxon>
        <taxon>Metazoa</taxon>
        <taxon>Ecdysozoa</taxon>
        <taxon>Nematoda</taxon>
        <taxon>Enoplea</taxon>
        <taxon>Dorylaimia</taxon>
        <taxon>Trichinellida</taxon>
        <taxon>Trichinellidae</taxon>
        <taxon>Trichinella</taxon>
    </lineage>
</organism>
<dbReference type="OrthoDB" id="10517282at2759"/>
<sequence>LICYTTPLFVVSTSRAHPCLMYKISEPGWLSCLSPLPLSPLGSFSCPRAVVRLQPVEVHHQPVPSASHPFHPVRVPIQLLLDLVRTVPVCPKFGLCRELHPHLITRLVNGSVGFPVPPSLLPSLFPAGFLSDHLEHTLQVSAQVLHVFPCRPPFCIRRQPIHHVHWQPELPAEHNAAGSGSGCAVNTGPVSQQYLVEVDIPVFWMVDGRLR</sequence>
<gene>
    <name evidence="1" type="ORF">T11_10735</name>
</gene>
<evidence type="ECO:0000313" key="1">
    <source>
        <dbReference type="EMBL" id="KRZ00850.1"/>
    </source>
</evidence>
<name>A0A0V1GRV6_9BILA</name>